<dbReference type="EMBL" id="LIDN01000295">
    <property type="protein sequence ID" value="KRP32221.1"/>
    <property type="molecule type" value="Genomic_DNA"/>
</dbReference>
<protein>
    <recommendedName>
        <fullName evidence="11">ABC3 transporter permease protein domain-containing protein</fullName>
    </recommendedName>
</protein>
<dbReference type="InterPro" id="IPR003838">
    <property type="entry name" value="ABC3_permease_C"/>
</dbReference>
<keyword evidence="4 6" id="KW-1133">Transmembrane helix</keyword>
<name>A0A0R2X8F3_9BACT</name>
<feature type="transmembrane region" description="Helical" evidence="6">
    <location>
        <begin position="253"/>
        <end position="273"/>
    </location>
</feature>
<evidence type="ECO:0008006" key="11">
    <source>
        <dbReference type="Google" id="ProtNLM"/>
    </source>
</evidence>
<evidence type="ECO:0000256" key="6">
    <source>
        <dbReference type="SAM" id="Phobius"/>
    </source>
</evidence>
<sequence length="610" mass="65311">LLAVSAGHQAKLRVRFLLEPSTDLIGADDHLAIADIATVQSAFGLAGQIDRVEALLQPDSSGKITAPRAALVERITPHLPPHARAGSPERRGQEVEKMLGAFQLNLTALSLIALVVGMFLVTNTVAANVVRRRSEIGLLRSIGLTRNSVIFLIVAESLLLGLLGSALGIFLGLQVARSLLQSVASTVTSHYVLLSMRDIMVNPWSLIGAGLAGLIAAALAAWWPARQASLVSPVDALQPANSADRAASPQTPLLRASLLCFLLTLLFSATALYGRIPRTGFLAALFTLLAAAFLAPALGRLLSLLPTLPLATSILARSAFRRGLHRHGLAAAALSVAVAMAIGVTIMVHSFRATVDQWIGESIKADLFIAPSTNLIAGALEPLDPEAETLALATPGVRAVGTYREIRLFLNGLPCKLAACRLEILRVYNPLTFLSTLPGDPYERCQKGDFAIVSENFARRRQLKLNDTVLLPTPTGQHPIRVAAIFRDYTSESGIILLDRTTYRRLTQDPNLTSLAIHLEPGISPNTVGDSLREQLRPRGEFLIYSQAGLRDEALRIFDRSFAVTALLRTLAIAVAALGVTLSLTALGIERTREIGILRATGASRGQILR</sequence>
<keyword evidence="5 6" id="KW-0472">Membrane</keyword>
<dbReference type="GO" id="GO:0005886">
    <property type="term" value="C:plasma membrane"/>
    <property type="evidence" value="ECO:0007669"/>
    <property type="project" value="UniProtKB-SubCell"/>
</dbReference>
<evidence type="ECO:0000313" key="9">
    <source>
        <dbReference type="EMBL" id="KRP32221.1"/>
    </source>
</evidence>
<feature type="transmembrane region" description="Helical" evidence="6">
    <location>
        <begin position="149"/>
        <end position="172"/>
    </location>
</feature>
<evidence type="ECO:0000256" key="3">
    <source>
        <dbReference type="ARBA" id="ARBA00022692"/>
    </source>
</evidence>
<proteinExistence type="predicted"/>
<feature type="transmembrane region" description="Helical" evidence="6">
    <location>
        <begin position="280"/>
        <end position="298"/>
    </location>
</feature>
<comment type="caution">
    <text evidence="9">The sequence shown here is derived from an EMBL/GenBank/DDBJ whole genome shotgun (WGS) entry which is preliminary data.</text>
</comment>
<gene>
    <name evidence="9" type="ORF">ABS33_06960</name>
</gene>
<evidence type="ECO:0000256" key="4">
    <source>
        <dbReference type="ARBA" id="ARBA00022989"/>
    </source>
</evidence>
<evidence type="ECO:0000259" key="7">
    <source>
        <dbReference type="Pfam" id="PF02687"/>
    </source>
</evidence>
<dbReference type="Proteomes" id="UP000051220">
    <property type="component" value="Unassembled WGS sequence"/>
</dbReference>
<keyword evidence="3 6" id="KW-0812">Transmembrane</keyword>
<organism evidence="9 10">
    <name type="scientific">Verrucomicrobia subdivision 6 bacterium BACL9 MAG-120924-bin69</name>
    <dbReference type="NCBI Taxonomy" id="1655635"/>
    <lineage>
        <taxon>Bacteria</taxon>
        <taxon>Pseudomonadati</taxon>
        <taxon>Verrucomicrobiota</taxon>
        <taxon>Verrucomicrobiia</taxon>
        <taxon>Verrucomicrobiales</taxon>
        <taxon>Verrucomicrobia subdivision 6</taxon>
    </lineage>
</organism>
<feature type="non-terminal residue" evidence="9">
    <location>
        <position position="1"/>
    </location>
</feature>
<feature type="transmembrane region" description="Helical" evidence="6">
    <location>
        <begin position="206"/>
        <end position="225"/>
    </location>
</feature>
<feature type="transmembrane region" description="Helical" evidence="6">
    <location>
        <begin position="178"/>
        <end position="194"/>
    </location>
</feature>
<keyword evidence="2" id="KW-1003">Cell membrane</keyword>
<accession>A0A0R2X8F3</accession>
<feature type="transmembrane region" description="Helical" evidence="6">
    <location>
        <begin position="327"/>
        <end position="348"/>
    </location>
</feature>
<feature type="transmembrane region" description="Helical" evidence="6">
    <location>
        <begin position="566"/>
        <end position="589"/>
    </location>
</feature>
<dbReference type="InterPro" id="IPR038766">
    <property type="entry name" value="Membrane_comp_ABC_pdt"/>
</dbReference>
<evidence type="ECO:0000259" key="8">
    <source>
        <dbReference type="Pfam" id="PF12704"/>
    </source>
</evidence>
<dbReference type="PANTHER" id="PTHR30287:SF2">
    <property type="entry name" value="BLL1001 PROTEIN"/>
    <property type="match status" value="1"/>
</dbReference>
<dbReference type="Pfam" id="PF02687">
    <property type="entry name" value="FtsX"/>
    <property type="match status" value="2"/>
</dbReference>
<feature type="transmembrane region" description="Helical" evidence="6">
    <location>
        <begin position="106"/>
        <end position="129"/>
    </location>
</feature>
<dbReference type="AlphaFoldDB" id="A0A0R2X8F3"/>
<feature type="domain" description="ABC3 transporter permease C-terminal" evidence="7">
    <location>
        <begin position="570"/>
        <end position="609"/>
    </location>
</feature>
<feature type="domain" description="ABC3 transporter permease C-terminal" evidence="7">
    <location>
        <begin position="109"/>
        <end position="229"/>
    </location>
</feature>
<evidence type="ECO:0000256" key="5">
    <source>
        <dbReference type="ARBA" id="ARBA00023136"/>
    </source>
</evidence>
<dbReference type="PANTHER" id="PTHR30287">
    <property type="entry name" value="MEMBRANE COMPONENT OF PREDICTED ABC SUPERFAMILY METABOLITE UPTAKE TRANSPORTER"/>
    <property type="match status" value="1"/>
</dbReference>
<feature type="domain" description="MacB-like periplasmic core" evidence="8">
    <location>
        <begin position="329"/>
        <end position="534"/>
    </location>
</feature>
<dbReference type="Pfam" id="PF12704">
    <property type="entry name" value="MacB_PCD"/>
    <property type="match status" value="1"/>
</dbReference>
<evidence type="ECO:0000256" key="2">
    <source>
        <dbReference type="ARBA" id="ARBA00022475"/>
    </source>
</evidence>
<evidence type="ECO:0000256" key="1">
    <source>
        <dbReference type="ARBA" id="ARBA00004651"/>
    </source>
</evidence>
<dbReference type="InterPro" id="IPR025857">
    <property type="entry name" value="MacB_PCD"/>
</dbReference>
<reference evidence="9 10" key="1">
    <citation type="submission" date="2015-10" db="EMBL/GenBank/DDBJ databases">
        <title>Metagenome-Assembled Genomes uncover a global brackish microbiome.</title>
        <authorList>
            <person name="Hugerth L.W."/>
            <person name="Larsson J."/>
            <person name="Alneberg J."/>
            <person name="Lindh M.V."/>
            <person name="Legrand C."/>
            <person name="Pinhassi J."/>
            <person name="Andersson A.F."/>
        </authorList>
    </citation>
    <scope>NUCLEOTIDE SEQUENCE [LARGE SCALE GENOMIC DNA]</scope>
    <source>
        <strain evidence="9">BACL9 MAG-120924-bin69</strain>
    </source>
</reference>
<feature type="non-terminal residue" evidence="9">
    <location>
        <position position="610"/>
    </location>
</feature>
<evidence type="ECO:0000313" key="10">
    <source>
        <dbReference type="Proteomes" id="UP000051220"/>
    </source>
</evidence>
<comment type="subcellular location">
    <subcellularLocation>
        <location evidence="1">Cell membrane</location>
        <topology evidence="1">Multi-pass membrane protein</topology>
    </subcellularLocation>
</comment>